<feature type="transmembrane region" description="Helical" evidence="7">
    <location>
        <begin position="435"/>
        <end position="453"/>
    </location>
</feature>
<feature type="transmembrane region" description="Helical" evidence="7">
    <location>
        <begin position="79"/>
        <end position="99"/>
    </location>
</feature>
<dbReference type="NCBIfam" id="TIGR03023">
    <property type="entry name" value="WcaJ_sugtrans"/>
    <property type="match status" value="1"/>
</dbReference>
<sequence length="465" mass="52426">MIGAPRLDRDYRIAVLGRLTDIAVLLITADLVFLAKFHHLVLKPQYEILLLVAVLFMFLAFPAIKVYDEVRGQARRFIVARLFNGYVFLGVFLVVVLFMSKTSEEFSRVWLFSWLIASFLGSVLIRAVSAPVIDRERREGRHSRTVTLLGTQRACIEVEQKLKEADSSGYVVYEQYLLDDESPDTSFLLSGERPERSSALFSTDEVWICVPLRHGGVVTDVLNQLTDYAGDIRYIPDLSGIELLNHGVVNIAGMFALDVSCSPIRGTNYLVKSLEDYVLSTGILILISPLMLLIALGVKVSSPGPVFYRQERAGWSGKPFSILKFRSMAVGADQSGLRWGRAGDKGITRFGAFLRKTSLDELPQFINVLKGDMSIVGPRPERVQFVDEFKEHIPGYMRKHLVKAGITGWAQVNGWRGDTSLHERIEHDLYYIDNWSLWFDFKIIIMTVLGAFFDGKPNMGRMSGR</sequence>
<evidence type="ECO:0000313" key="10">
    <source>
        <dbReference type="Proteomes" id="UP000218332"/>
    </source>
</evidence>
<protein>
    <submittedName>
        <fullName evidence="9">Undecaprenyl-phosphate glucose phosphotransferase</fullName>
    </submittedName>
</protein>
<organism evidence="9 10">
    <name type="scientific">Tamilnaduibacter salinus</name>
    <dbReference type="NCBI Taxonomy" id="1484056"/>
    <lineage>
        <taxon>Bacteria</taxon>
        <taxon>Pseudomonadati</taxon>
        <taxon>Pseudomonadota</taxon>
        <taxon>Gammaproteobacteria</taxon>
        <taxon>Pseudomonadales</taxon>
        <taxon>Marinobacteraceae</taxon>
        <taxon>Tamilnaduibacter</taxon>
    </lineage>
</organism>
<evidence type="ECO:0000256" key="7">
    <source>
        <dbReference type="SAM" id="Phobius"/>
    </source>
</evidence>
<dbReference type="PANTHER" id="PTHR30576">
    <property type="entry name" value="COLANIC BIOSYNTHESIS UDP-GLUCOSE LIPID CARRIER TRANSFERASE"/>
    <property type="match status" value="1"/>
</dbReference>
<keyword evidence="3 9" id="KW-0808">Transferase</keyword>
<dbReference type="InterPro" id="IPR017475">
    <property type="entry name" value="EPS_sugar_tfrase"/>
</dbReference>
<feature type="transmembrane region" description="Helical" evidence="7">
    <location>
        <begin position="21"/>
        <end position="42"/>
    </location>
</feature>
<evidence type="ECO:0000259" key="8">
    <source>
        <dbReference type="Pfam" id="PF02397"/>
    </source>
</evidence>
<dbReference type="InterPro" id="IPR003362">
    <property type="entry name" value="Bact_transf"/>
</dbReference>
<proteinExistence type="inferred from homology"/>
<keyword evidence="6 7" id="KW-0472">Membrane</keyword>
<keyword evidence="4 7" id="KW-0812">Transmembrane</keyword>
<dbReference type="Pfam" id="PF02397">
    <property type="entry name" value="Bac_transf"/>
    <property type="match status" value="1"/>
</dbReference>
<evidence type="ECO:0000256" key="4">
    <source>
        <dbReference type="ARBA" id="ARBA00022692"/>
    </source>
</evidence>
<dbReference type="Proteomes" id="UP000218332">
    <property type="component" value="Unassembled WGS sequence"/>
</dbReference>
<dbReference type="GO" id="GO:0016020">
    <property type="term" value="C:membrane"/>
    <property type="evidence" value="ECO:0007669"/>
    <property type="project" value="UniProtKB-SubCell"/>
</dbReference>
<comment type="similarity">
    <text evidence="2">Belongs to the bacterial sugar transferase family.</text>
</comment>
<dbReference type="RefSeq" id="WP_095611472.1">
    <property type="nucleotide sequence ID" value="NZ_NMPM01000061.1"/>
</dbReference>
<accession>A0A2A2I0C7</accession>
<feature type="domain" description="Bacterial sugar transferase" evidence="8">
    <location>
        <begin position="272"/>
        <end position="449"/>
    </location>
</feature>
<dbReference type="GO" id="GO:0016780">
    <property type="term" value="F:phosphotransferase activity, for other substituted phosphate groups"/>
    <property type="evidence" value="ECO:0007669"/>
    <property type="project" value="TreeGrafter"/>
</dbReference>
<reference evidence="9 10" key="1">
    <citation type="submission" date="2017-07" db="EMBL/GenBank/DDBJ databases">
        <title>Tamlnaduibacter salinus (Mi-7) genome sequencing.</title>
        <authorList>
            <person name="Verma A."/>
            <person name="Krishnamurthi S."/>
        </authorList>
    </citation>
    <scope>NUCLEOTIDE SEQUENCE [LARGE SCALE GENOMIC DNA]</scope>
    <source>
        <strain evidence="9 10">Mi-7</strain>
    </source>
</reference>
<evidence type="ECO:0000256" key="3">
    <source>
        <dbReference type="ARBA" id="ARBA00022679"/>
    </source>
</evidence>
<comment type="caution">
    <text evidence="9">The sequence shown here is derived from an EMBL/GenBank/DDBJ whole genome shotgun (WGS) entry which is preliminary data.</text>
</comment>
<feature type="transmembrane region" description="Helical" evidence="7">
    <location>
        <begin position="48"/>
        <end position="67"/>
    </location>
</feature>
<dbReference type="NCBIfam" id="TIGR03025">
    <property type="entry name" value="EPS_sugtrans"/>
    <property type="match status" value="1"/>
</dbReference>
<feature type="transmembrane region" description="Helical" evidence="7">
    <location>
        <begin position="111"/>
        <end position="133"/>
    </location>
</feature>
<dbReference type="EMBL" id="NMPM01000061">
    <property type="protein sequence ID" value="PAV25471.1"/>
    <property type="molecule type" value="Genomic_DNA"/>
</dbReference>
<keyword evidence="10" id="KW-1185">Reference proteome</keyword>
<dbReference type="AlphaFoldDB" id="A0A2A2I0C7"/>
<dbReference type="Pfam" id="PF13727">
    <property type="entry name" value="CoA_binding_3"/>
    <property type="match status" value="1"/>
</dbReference>
<dbReference type="PANTHER" id="PTHR30576:SF0">
    <property type="entry name" value="UNDECAPRENYL-PHOSPHATE N-ACETYLGALACTOSAMINYL 1-PHOSPHATE TRANSFERASE-RELATED"/>
    <property type="match status" value="1"/>
</dbReference>
<keyword evidence="5 7" id="KW-1133">Transmembrane helix</keyword>
<evidence type="ECO:0000256" key="6">
    <source>
        <dbReference type="ARBA" id="ARBA00023136"/>
    </source>
</evidence>
<comment type="subcellular location">
    <subcellularLocation>
        <location evidence="1">Membrane</location>
        <topology evidence="1">Multi-pass membrane protein</topology>
    </subcellularLocation>
</comment>
<gene>
    <name evidence="9" type="ORF">CF392_10810</name>
</gene>
<dbReference type="InterPro" id="IPR017473">
    <property type="entry name" value="Undecaprenyl-P_gluc_Ptfrase"/>
</dbReference>
<name>A0A2A2I0C7_9GAMM</name>
<evidence type="ECO:0000313" key="9">
    <source>
        <dbReference type="EMBL" id="PAV25471.1"/>
    </source>
</evidence>
<evidence type="ECO:0000256" key="2">
    <source>
        <dbReference type="ARBA" id="ARBA00006464"/>
    </source>
</evidence>
<evidence type="ECO:0000256" key="5">
    <source>
        <dbReference type="ARBA" id="ARBA00022989"/>
    </source>
</evidence>
<feature type="transmembrane region" description="Helical" evidence="7">
    <location>
        <begin position="277"/>
        <end position="298"/>
    </location>
</feature>
<evidence type="ECO:0000256" key="1">
    <source>
        <dbReference type="ARBA" id="ARBA00004141"/>
    </source>
</evidence>